<comment type="subcellular location">
    <subcellularLocation>
        <location evidence="1">Cell envelope</location>
    </subcellularLocation>
</comment>
<feature type="chain" id="PRO_5039004418" evidence="6">
    <location>
        <begin position="22"/>
        <end position="466"/>
    </location>
</feature>
<dbReference type="InterPro" id="IPR050490">
    <property type="entry name" value="Bact_solute-bd_prot1"/>
</dbReference>
<comment type="similarity">
    <text evidence="2">Belongs to the bacterial solute-binding protein 1 family.</text>
</comment>
<reference evidence="7 8" key="1">
    <citation type="submission" date="2019-03" db="EMBL/GenBank/DDBJ databases">
        <title>Sequencing the genomes of 1000 actinobacteria strains.</title>
        <authorList>
            <person name="Klenk H.-P."/>
        </authorList>
    </citation>
    <scope>NUCLEOTIDE SEQUENCE [LARGE SCALE GENOMIC DNA]</scope>
    <source>
        <strain evidence="7 8">DSM 18936</strain>
    </source>
</reference>
<dbReference type="PANTHER" id="PTHR43649">
    <property type="entry name" value="ARABINOSE-BINDING PROTEIN-RELATED"/>
    <property type="match status" value="1"/>
</dbReference>
<accession>A0A4R7I659</accession>
<feature type="compositionally biased region" description="Acidic residues" evidence="5">
    <location>
        <begin position="22"/>
        <end position="62"/>
    </location>
</feature>
<dbReference type="Pfam" id="PF13416">
    <property type="entry name" value="SBP_bac_8"/>
    <property type="match status" value="1"/>
</dbReference>
<dbReference type="GO" id="GO:0030313">
    <property type="term" value="C:cell envelope"/>
    <property type="evidence" value="ECO:0007669"/>
    <property type="project" value="UniProtKB-SubCell"/>
</dbReference>
<evidence type="ECO:0000313" key="8">
    <source>
        <dbReference type="Proteomes" id="UP000294558"/>
    </source>
</evidence>
<dbReference type="CDD" id="cd13585">
    <property type="entry name" value="PBP2_TMBP_like"/>
    <property type="match status" value="1"/>
</dbReference>
<dbReference type="Proteomes" id="UP000294558">
    <property type="component" value="Unassembled WGS sequence"/>
</dbReference>
<organism evidence="7 8">
    <name type="scientific">Ilumatobacter fluminis</name>
    <dbReference type="NCBI Taxonomy" id="467091"/>
    <lineage>
        <taxon>Bacteria</taxon>
        <taxon>Bacillati</taxon>
        <taxon>Actinomycetota</taxon>
        <taxon>Acidimicrobiia</taxon>
        <taxon>Acidimicrobiales</taxon>
        <taxon>Ilumatobacteraceae</taxon>
        <taxon>Ilumatobacter</taxon>
    </lineage>
</organism>
<dbReference type="OrthoDB" id="1650177at2"/>
<gene>
    <name evidence="7" type="ORF">BDK89_3851</name>
</gene>
<name>A0A4R7I659_9ACTN</name>
<dbReference type="AlphaFoldDB" id="A0A4R7I659"/>
<dbReference type="PANTHER" id="PTHR43649:SF31">
    <property type="entry name" value="SN-GLYCEROL-3-PHOSPHATE-BINDING PERIPLASMIC PROTEIN UGPB"/>
    <property type="match status" value="1"/>
</dbReference>
<proteinExistence type="inferred from homology"/>
<feature type="region of interest" description="Disordered" evidence="5">
    <location>
        <begin position="19"/>
        <end position="78"/>
    </location>
</feature>
<dbReference type="SUPFAM" id="SSF53850">
    <property type="entry name" value="Periplasmic binding protein-like II"/>
    <property type="match status" value="1"/>
</dbReference>
<dbReference type="EMBL" id="SOAU01000001">
    <property type="protein sequence ID" value="TDT18233.1"/>
    <property type="molecule type" value="Genomic_DNA"/>
</dbReference>
<sequence>MQKTKWAAAAVSIALIVSACGGDDDDAAEPADEGSTEEPAEEPADEPAEEPAADEPADEPADGDVTIRWRTRPDNDAEAEVYGDISDSIDEANGDAYSLNYEPGTTDTGSYQDQLVTEIANGTAPDVFWIPGTDIARFQTEGLIYDLAPLAAEDGFDTSEFYPEPMYHLTYDTETGGPGDKLWGLPRDVSTMALYVNNDLIAEAGADDPRALAAAGEWNWETFTEVSQQVAELGGENKGFAMDAWWGPYGTFINAAGGSFFNEDRTACALDTPEAIEGLTAMEALFASGATVPYGEGGEAPWKAGTVGMYMNGRWATPGARADAGFNWDVVQLPVGPGGTQGNWLFWGAYVVNANTEHPEEAWDLVQQLTTAETMATVSELGANIPSRQSDAAIEAFLGFTPPENNQAFIDGLADSPTAEGPLWTGSWPEYGAVMDSAITAVLNGERTIDDFQANICAETAVAFEG</sequence>
<feature type="signal peptide" evidence="6">
    <location>
        <begin position="1"/>
        <end position="21"/>
    </location>
</feature>
<dbReference type="RefSeq" id="WP_133870465.1">
    <property type="nucleotide sequence ID" value="NZ_SOAU01000001.1"/>
</dbReference>
<comment type="caution">
    <text evidence="7">The sequence shown here is derived from an EMBL/GenBank/DDBJ whole genome shotgun (WGS) entry which is preliminary data.</text>
</comment>
<evidence type="ECO:0000256" key="3">
    <source>
        <dbReference type="ARBA" id="ARBA00022448"/>
    </source>
</evidence>
<protein>
    <submittedName>
        <fullName evidence="7">Carbohydrate ABC transporter substrate-binding protein (CUT1 family)</fullName>
    </submittedName>
</protein>
<dbReference type="Gene3D" id="3.40.190.10">
    <property type="entry name" value="Periplasmic binding protein-like II"/>
    <property type="match status" value="1"/>
</dbReference>
<evidence type="ECO:0000256" key="4">
    <source>
        <dbReference type="ARBA" id="ARBA00022729"/>
    </source>
</evidence>
<dbReference type="InterPro" id="IPR006059">
    <property type="entry name" value="SBP"/>
</dbReference>
<feature type="compositionally biased region" description="Basic and acidic residues" evidence="5">
    <location>
        <begin position="65"/>
        <end position="75"/>
    </location>
</feature>
<keyword evidence="4 6" id="KW-0732">Signal</keyword>
<evidence type="ECO:0000256" key="2">
    <source>
        <dbReference type="ARBA" id="ARBA00008520"/>
    </source>
</evidence>
<keyword evidence="3" id="KW-0813">Transport</keyword>
<evidence type="ECO:0000256" key="6">
    <source>
        <dbReference type="SAM" id="SignalP"/>
    </source>
</evidence>
<dbReference type="PROSITE" id="PS51257">
    <property type="entry name" value="PROKAR_LIPOPROTEIN"/>
    <property type="match status" value="1"/>
</dbReference>
<keyword evidence="8" id="KW-1185">Reference proteome</keyword>
<evidence type="ECO:0000256" key="1">
    <source>
        <dbReference type="ARBA" id="ARBA00004196"/>
    </source>
</evidence>
<evidence type="ECO:0000256" key="5">
    <source>
        <dbReference type="SAM" id="MobiDB-lite"/>
    </source>
</evidence>
<evidence type="ECO:0000313" key="7">
    <source>
        <dbReference type="EMBL" id="TDT18233.1"/>
    </source>
</evidence>